<dbReference type="RefSeq" id="WP_153128821.1">
    <property type="nucleotide sequence ID" value="NZ_CP152346.1"/>
</dbReference>
<feature type="signal peptide" evidence="1">
    <location>
        <begin position="1"/>
        <end position="22"/>
    </location>
</feature>
<protein>
    <recommendedName>
        <fullName evidence="4">DUF4595 domain-containing protein</fullName>
    </recommendedName>
</protein>
<accession>A0AA90UG23</accession>
<dbReference type="PROSITE" id="PS51257">
    <property type="entry name" value="PROKAR_LIPOPROTEIN"/>
    <property type="match status" value="1"/>
</dbReference>
<proteinExistence type="predicted"/>
<comment type="caution">
    <text evidence="2">The sequence shown here is derived from an EMBL/GenBank/DDBJ whole genome shotgun (WGS) entry which is preliminary data.</text>
</comment>
<organism evidence="2 3">
    <name type="scientific">Segatella copri</name>
    <dbReference type="NCBI Taxonomy" id="165179"/>
    <lineage>
        <taxon>Bacteria</taxon>
        <taxon>Pseudomonadati</taxon>
        <taxon>Bacteroidota</taxon>
        <taxon>Bacteroidia</taxon>
        <taxon>Bacteroidales</taxon>
        <taxon>Prevotellaceae</taxon>
        <taxon>Segatella</taxon>
    </lineage>
</organism>
<dbReference type="Proteomes" id="UP000442105">
    <property type="component" value="Unassembled WGS sequence"/>
</dbReference>
<sequence length="259" mass="29056">MKQFKFLAMAIFAMIMSIGFVACSSSDDDDNNGGGSITNGKKLVSISSEYETIKFTYGEDGKLIRASYGDSYGDSEYINLDWSGNTITLTTHASWNENPCTITLDNGKISKATDGEETYKTTYSGNYISQITGYNINKYTWENGNIVKYEEVDDEGKTKYNTCTYYTDKPNKHSVFDVDALGFDDGILAEYGNLLIMAHPTLFGLSNKNLLKSVTRNDGYTYSFTYELDSDGYPIKITETEKKNEHDSANPEVYTLTWE</sequence>
<dbReference type="CDD" id="cd12871">
    <property type="entry name" value="Bacuni_01323_like"/>
    <property type="match status" value="1"/>
</dbReference>
<reference evidence="3" key="1">
    <citation type="submission" date="2019-09" db="EMBL/GenBank/DDBJ databases">
        <title>Distinct polysaccharide growth profiles of human intestinal Prevotella copri isolates.</title>
        <authorList>
            <person name="Fehlner-Peach H."/>
            <person name="Magnabosco C."/>
            <person name="Raghavan V."/>
            <person name="Scher J.U."/>
            <person name="Tett A."/>
            <person name="Cox L.M."/>
            <person name="Gottsegen C."/>
            <person name="Watters A."/>
            <person name="Wiltshire- Gordon J.D."/>
            <person name="Segata N."/>
            <person name="Bonneau R."/>
            <person name="Littman D.R."/>
        </authorList>
    </citation>
    <scope>NUCLEOTIDE SEQUENCE [LARGE SCALE GENOMIC DNA]</scope>
    <source>
        <strain evidence="3">iAQ1179</strain>
    </source>
</reference>
<name>A0AA90UG23_9BACT</name>
<feature type="chain" id="PRO_5041723868" description="DUF4595 domain-containing protein" evidence="1">
    <location>
        <begin position="23"/>
        <end position="259"/>
    </location>
</feature>
<evidence type="ECO:0000313" key="2">
    <source>
        <dbReference type="EMBL" id="MQN13210.1"/>
    </source>
</evidence>
<keyword evidence="1" id="KW-0732">Signal</keyword>
<dbReference type="EMBL" id="VZCW01000269">
    <property type="protein sequence ID" value="MQN13210.1"/>
    <property type="molecule type" value="Genomic_DNA"/>
</dbReference>
<dbReference type="AlphaFoldDB" id="A0AA90UG23"/>
<evidence type="ECO:0008006" key="4">
    <source>
        <dbReference type="Google" id="ProtNLM"/>
    </source>
</evidence>
<evidence type="ECO:0000313" key="3">
    <source>
        <dbReference type="Proteomes" id="UP000442105"/>
    </source>
</evidence>
<gene>
    <name evidence="2" type="ORF">F7D95_10390</name>
</gene>
<evidence type="ECO:0000256" key="1">
    <source>
        <dbReference type="SAM" id="SignalP"/>
    </source>
</evidence>